<evidence type="ECO:0000313" key="2">
    <source>
        <dbReference type="EMBL" id="KAI0529625.1"/>
    </source>
</evidence>
<name>A0A8T3CD21_DENNO</name>
<dbReference type="SMART" id="SM00255">
    <property type="entry name" value="TIR"/>
    <property type="match status" value="1"/>
</dbReference>
<comment type="caution">
    <text evidence="2">The sequence shown here is derived from an EMBL/GenBank/DDBJ whole genome shotgun (WGS) entry which is preliminary data.</text>
</comment>
<dbReference type="AlphaFoldDB" id="A0A8T3CD21"/>
<dbReference type="Gene3D" id="3.40.50.10140">
    <property type="entry name" value="Toll/interleukin-1 receptor homology (TIR) domain"/>
    <property type="match status" value="1"/>
</dbReference>
<dbReference type="PANTHER" id="PTHR31008:SF16">
    <property type="entry name" value="TOLL-INTERLEUKIN-RESISTANCE (TIR) DOMAIN FAMILY PROTEIN"/>
    <property type="match status" value="1"/>
</dbReference>
<dbReference type="GO" id="GO:0007165">
    <property type="term" value="P:signal transduction"/>
    <property type="evidence" value="ECO:0007669"/>
    <property type="project" value="InterPro"/>
</dbReference>
<dbReference type="EMBL" id="JAGYWB010000002">
    <property type="protein sequence ID" value="KAI0529625.1"/>
    <property type="molecule type" value="Genomic_DNA"/>
</dbReference>
<dbReference type="PANTHER" id="PTHR31008">
    <property type="entry name" value="COP1-INTERACTING PROTEIN-RELATED"/>
    <property type="match status" value="1"/>
</dbReference>
<dbReference type="SUPFAM" id="SSF52200">
    <property type="entry name" value="Toll/Interleukin receptor TIR domain"/>
    <property type="match status" value="1"/>
</dbReference>
<dbReference type="InterPro" id="IPR035897">
    <property type="entry name" value="Toll_tir_struct_dom_sf"/>
</dbReference>
<gene>
    <name evidence="2" type="ORF">KFK09_002179</name>
</gene>
<evidence type="ECO:0000259" key="1">
    <source>
        <dbReference type="PROSITE" id="PS50104"/>
    </source>
</evidence>
<sequence>MTIGAPIALGKATRFLFGSRKPPQKSCEVFINHRGIDTKRNIAGLLNERLTQLNIISFLDSKSMEPGDKLYDSIESAISECRVAIAILSPRYCESIFCLHELAMLVESGKKIIPIFYDIKPSELQVVDTDGSFSSEQLERFTRAIREVRYTVGITFDSQNGNWCDLISRTVNVVKNSLNNEAFWSLDLILGHKN</sequence>
<proteinExistence type="predicted"/>
<keyword evidence="3" id="KW-1185">Reference proteome</keyword>
<dbReference type="InterPro" id="IPR000157">
    <property type="entry name" value="TIR_dom"/>
</dbReference>
<dbReference type="SMR" id="A0A8T3CD21"/>
<accession>A0A8T3CD21</accession>
<organism evidence="2 3">
    <name type="scientific">Dendrobium nobile</name>
    <name type="common">Orchid</name>
    <dbReference type="NCBI Taxonomy" id="94219"/>
    <lineage>
        <taxon>Eukaryota</taxon>
        <taxon>Viridiplantae</taxon>
        <taxon>Streptophyta</taxon>
        <taxon>Embryophyta</taxon>
        <taxon>Tracheophyta</taxon>
        <taxon>Spermatophyta</taxon>
        <taxon>Magnoliopsida</taxon>
        <taxon>Liliopsida</taxon>
        <taxon>Asparagales</taxon>
        <taxon>Orchidaceae</taxon>
        <taxon>Epidendroideae</taxon>
        <taxon>Malaxideae</taxon>
        <taxon>Dendrobiinae</taxon>
        <taxon>Dendrobium</taxon>
    </lineage>
</organism>
<dbReference type="Proteomes" id="UP000829196">
    <property type="component" value="Unassembled WGS sequence"/>
</dbReference>
<protein>
    <recommendedName>
        <fullName evidence="1">TIR domain-containing protein</fullName>
    </recommendedName>
</protein>
<evidence type="ECO:0000313" key="3">
    <source>
        <dbReference type="Proteomes" id="UP000829196"/>
    </source>
</evidence>
<reference evidence="2" key="1">
    <citation type="journal article" date="2022" name="Front. Genet.">
        <title>Chromosome-Scale Assembly of the Dendrobium nobile Genome Provides Insights Into the Molecular Mechanism of the Biosynthesis of the Medicinal Active Ingredient of Dendrobium.</title>
        <authorList>
            <person name="Xu Q."/>
            <person name="Niu S.-C."/>
            <person name="Li K.-L."/>
            <person name="Zheng P.-J."/>
            <person name="Zhang X.-J."/>
            <person name="Jia Y."/>
            <person name="Liu Y."/>
            <person name="Niu Y.-X."/>
            <person name="Yu L.-H."/>
            <person name="Chen D.-F."/>
            <person name="Zhang G.-Q."/>
        </authorList>
    </citation>
    <scope>NUCLEOTIDE SEQUENCE</scope>
    <source>
        <tissue evidence="2">Leaf</tissue>
    </source>
</reference>
<dbReference type="PROSITE" id="PS50104">
    <property type="entry name" value="TIR"/>
    <property type="match status" value="1"/>
</dbReference>
<feature type="domain" description="TIR" evidence="1">
    <location>
        <begin position="25"/>
        <end position="149"/>
    </location>
</feature>
<dbReference type="Pfam" id="PF01582">
    <property type="entry name" value="TIR"/>
    <property type="match status" value="1"/>
</dbReference>
<dbReference type="OrthoDB" id="6078042at2759"/>